<feature type="compositionally biased region" description="Basic residues" evidence="1">
    <location>
        <begin position="1"/>
        <end position="10"/>
    </location>
</feature>
<protein>
    <submittedName>
        <fullName evidence="2">Uncharacterized protein</fullName>
    </submittedName>
</protein>
<feature type="compositionally biased region" description="Basic and acidic residues" evidence="1">
    <location>
        <begin position="143"/>
        <end position="152"/>
    </location>
</feature>
<sequence length="188" mass="20402">MIATAKRRGQRKEAEPRTKKKKRKRKGADGDVGSSAAHPRRRTAAHAAPPHVRTTVGCRMGAPFGQAAIRTMPGLRKVAPPVPPHGRAPPTRPYPVTRECRRRAARPPCSSAAAPLGRRAAWLPAPPRNPAVPYMACAGSTGEEDKEREGEKKGKKKKKGKGSCDFAKIPLLFLEIKCMFLCIGIFAL</sequence>
<feature type="compositionally biased region" description="Low complexity" evidence="1">
    <location>
        <begin position="45"/>
        <end position="55"/>
    </location>
</feature>
<dbReference type="AlphaFoldDB" id="B9GC52"/>
<name>B9GC52_ORYSJ</name>
<feature type="region of interest" description="Disordered" evidence="1">
    <location>
        <begin position="133"/>
        <end position="162"/>
    </location>
</feature>
<evidence type="ECO:0000313" key="2">
    <source>
        <dbReference type="EMBL" id="EEE52859.1"/>
    </source>
</evidence>
<organism evidence="2">
    <name type="scientific">Oryza sativa subsp. japonica</name>
    <name type="common">Rice</name>
    <dbReference type="NCBI Taxonomy" id="39947"/>
    <lineage>
        <taxon>Eukaryota</taxon>
        <taxon>Viridiplantae</taxon>
        <taxon>Streptophyta</taxon>
        <taxon>Embryophyta</taxon>
        <taxon>Tracheophyta</taxon>
        <taxon>Spermatophyta</taxon>
        <taxon>Magnoliopsida</taxon>
        <taxon>Liliopsida</taxon>
        <taxon>Poales</taxon>
        <taxon>Poaceae</taxon>
        <taxon>BOP clade</taxon>
        <taxon>Oryzoideae</taxon>
        <taxon>Oryzeae</taxon>
        <taxon>Oryzinae</taxon>
        <taxon>Oryza</taxon>
        <taxon>Oryza sativa</taxon>
    </lineage>
</organism>
<proteinExistence type="predicted"/>
<gene>
    <name evidence="2" type="ORF">OsJ_35409</name>
</gene>
<accession>B9GC52</accession>
<feature type="compositionally biased region" description="Pro residues" evidence="1">
    <location>
        <begin position="80"/>
        <end position="93"/>
    </location>
</feature>
<evidence type="ECO:0000256" key="1">
    <source>
        <dbReference type="SAM" id="MobiDB-lite"/>
    </source>
</evidence>
<feature type="region of interest" description="Disordered" evidence="1">
    <location>
        <begin position="80"/>
        <end position="113"/>
    </location>
</feature>
<dbReference type="Proteomes" id="UP000007752">
    <property type="component" value="Chromosome 12"/>
</dbReference>
<reference evidence="2" key="1">
    <citation type="journal article" date="2005" name="PLoS Biol.">
        <title>The genomes of Oryza sativa: a history of duplications.</title>
        <authorList>
            <person name="Yu J."/>
            <person name="Wang J."/>
            <person name="Lin W."/>
            <person name="Li S."/>
            <person name="Li H."/>
            <person name="Zhou J."/>
            <person name="Ni P."/>
            <person name="Dong W."/>
            <person name="Hu S."/>
            <person name="Zeng C."/>
            <person name="Zhang J."/>
            <person name="Zhang Y."/>
            <person name="Li R."/>
            <person name="Xu Z."/>
            <person name="Li S."/>
            <person name="Li X."/>
            <person name="Zheng H."/>
            <person name="Cong L."/>
            <person name="Lin L."/>
            <person name="Yin J."/>
            <person name="Geng J."/>
            <person name="Li G."/>
            <person name="Shi J."/>
            <person name="Liu J."/>
            <person name="Lv H."/>
            <person name="Li J."/>
            <person name="Wang J."/>
            <person name="Deng Y."/>
            <person name="Ran L."/>
            <person name="Shi X."/>
            <person name="Wang X."/>
            <person name="Wu Q."/>
            <person name="Li C."/>
            <person name="Ren X."/>
            <person name="Wang J."/>
            <person name="Wang X."/>
            <person name="Li D."/>
            <person name="Liu D."/>
            <person name="Zhang X."/>
            <person name="Ji Z."/>
            <person name="Zhao W."/>
            <person name="Sun Y."/>
            <person name="Zhang Z."/>
            <person name="Bao J."/>
            <person name="Han Y."/>
            <person name="Dong L."/>
            <person name="Ji J."/>
            <person name="Chen P."/>
            <person name="Wu S."/>
            <person name="Liu J."/>
            <person name="Xiao Y."/>
            <person name="Bu D."/>
            <person name="Tan J."/>
            <person name="Yang L."/>
            <person name="Ye C."/>
            <person name="Zhang J."/>
            <person name="Xu J."/>
            <person name="Zhou Y."/>
            <person name="Yu Y."/>
            <person name="Zhang B."/>
            <person name="Zhuang S."/>
            <person name="Wei H."/>
            <person name="Liu B."/>
            <person name="Lei M."/>
            <person name="Yu H."/>
            <person name="Li Y."/>
            <person name="Xu H."/>
            <person name="Wei S."/>
            <person name="He X."/>
            <person name="Fang L."/>
            <person name="Zhang Z."/>
            <person name="Zhang Y."/>
            <person name="Huang X."/>
            <person name="Su Z."/>
            <person name="Tong W."/>
            <person name="Li J."/>
            <person name="Tong Z."/>
            <person name="Li S."/>
            <person name="Ye J."/>
            <person name="Wang L."/>
            <person name="Fang L."/>
            <person name="Lei T."/>
            <person name="Chen C."/>
            <person name="Chen H."/>
            <person name="Xu Z."/>
            <person name="Li H."/>
            <person name="Huang H."/>
            <person name="Zhang F."/>
            <person name="Xu H."/>
            <person name="Li N."/>
            <person name="Zhao C."/>
            <person name="Li S."/>
            <person name="Dong L."/>
            <person name="Huang Y."/>
            <person name="Li L."/>
            <person name="Xi Y."/>
            <person name="Qi Q."/>
            <person name="Li W."/>
            <person name="Zhang B."/>
            <person name="Hu W."/>
            <person name="Zhang Y."/>
            <person name="Tian X."/>
            <person name="Jiao Y."/>
            <person name="Liang X."/>
            <person name="Jin J."/>
            <person name="Gao L."/>
            <person name="Zheng W."/>
            <person name="Hao B."/>
            <person name="Liu S."/>
            <person name="Wang W."/>
            <person name="Yuan L."/>
            <person name="Cao M."/>
            <person name="McDermott J."/>
            <person name="Samudrala R."/>
            <person name="Wang J."/>
            <person name="Wong G.K."/>
            <person name="Yang H."/>
        </authorList>
    </citation>
    <scope>NUCLEOTIDE SEQUENCE [LARGE SCALE GENOMIC DNA]</scope>
</reference>
<dbReference type="EMBL" id="CM000149">
    <property type="protein sequence ID" value="EEE52859.1"/>
    <property type="molecule type" value="Genomic_DNA"/>
</dbReference>
<reference evidence="2" key="2">
    <citation type="submission" date="2008-12" db="EMBL/GenBank/DDBJ databases">
        <title>Improved gene annotation of the rice (Oryza sativa) genomes.</title>
        <authorList>
            <person name="Wang J."/>
            <person name="Li R."/>
            <person name="Fan W."/>
            <person name="Huang Q."/>
            <person name="Zhang J."/>
            <person name="Zhou Y."/>
            <person name="Hu Y."/>
            <person name="Zi S."/>
            <person name="Li J."/>
            <person name="Ni P."/>
            <person name="Zheng H."/>
            <person name="Zhang Y."/>
            <person name="Zhao M."/>
            <person name="Hao Q."/>
            <person name="McDermott J."/>
            <person name="Samudrala R."/>
            <person name="Kristiansen K."/>
            <person name="Wong G.K.-S."/>
        </authorList>
    </citation>
    <scope>NUCLEOTIDE SEQUENCE</scope>
</reference>
<feature type="region of interest" description="Disordered" evidence="1">
    <location>
        <begin position="1"/>
        <end position="58"/>
    </location>
</feature>